<protein>
    <submittedName>
        <fullName evidence="1">Uncharacterized protein</fullName>
    </submittedName>
</protein>
<proteinExistence type="predicted"/>
<organism evidence="1 2">
    <name type="scientific">Paraburkholderia ribeironis</name>
    <dbReference type="NCBI Taxonomy" id="1247936"/>
    <lineage>
        <taxon>Bacteria</taxon>
        <taxon>Pseudomonadati</taxon>
        <taxon>Pseudomonadota</taxon>
        <taxon>Betaproteobacteria</taxon>
        <taxon>Burkholderiales</taxon>
        <taxon>Burkholderiaceae</taxon>
        <taxon>Paraburkholderia</taxon>
    </lineage>
</organism>
<accession>A0A1N7SLQ2</accession>
<gene>
    <name evidence="1" type="ORF">BN2475_980005</name>
</gene>
<dbReference type="EMBL" id="CYGX02000098">
    <property type="protein sequence ID" value="SIT48355.1"/>
    <property type="molecule type" value="Genomic_DNA"/>
</dbReference>
<dbReference type="Proteomes" id="UP000187012">
    <property type="component" value="Unassembled WGS sequence"/>
</dbReference>
<evidence type="ECO:0000313" key="2">
    <source>
        <dbReference type="Proteomes" id="UP000187012"/>
    </source>
</evidence>
<name>A0A1N7SLQ2_9BURK</name>
<dbReference type="AlphaFoldDB" id="A0A1N7SLQ2"/>
<reference evidence="1 2" key="1">
    <citation type="submission" date="2016-12" db="EMBL/GenBank/DDBJ databases">
        <authorList>
            <person name="Song W.-J."/>
            <person name="Kurnit D.M."/>
        </authorList>
    </citation>
    <scope>NUCLEOTIDE SEQUENCE [LARGE SCALE GENOMIC DNA]</scope>
    <source>
        <strain evidence="1 2">STM7296</strain>
    </source>
</reference>
<keyword evidence="2" id="KW-1185">Reference proteome</keyword>
<sequence>MSPGVSGHAARESIHDCQLFRSAVLPRVPHPKDRDARRSRLVGGDDLVVDLIVPLEAHVLVNLSGRGALPTVQFLPDAVVQLDAQGFCLDVQRLHGLARLGRSIEHLFELIDGQQIRRGLAGEHDRDGHHSPTFGKGSS</sequence>
<evidence type="ECO:0000313" key="1">
    <source>
        <dbReference type="EMBL" id="SIT48355.1"/>
    </source>
</evidence>